<dbReference type="InterPro" id="IPR013766">
    <property type="entry name" value="Thioredoxin_domain"/>
</dbReference>
<dbReference type="AlphaFoldDB" id="A0A417YDV2"/>
<keyword evidence="2" id="KW-0049">Antioxidant</keyword>
<dbReference type="EMBL" id="QWEH01000011">
    <property type="protein sequence ID" value="RHW30798.1"/>
    <property type="molecule type" value="Genomic_DNA"/>
</dbReference>
<evidence type="ECO:0000259" key="6">
    <source>
        <dbReference type="PROSITE" id="PS51352"/>
    </source>
</evidence>
<keyword evidence="3" id="KW-0560">Oxidoreductase</keyword>
<dbReference type="InterPro" id="IPR050924">
    <property type="entry name" value="Peroxiredoxin_BCP/PrxQ"/>
</dbReference>
<evidence type="ECO:0000313" key="7">
    <source>
        <dbReference type="EMBL" id="RHW30798.1"/>
    </source>
</evidence>
<dbReference type="Gene3D" id="3.40.30.10">
    <property type="entry name" value="Glutaredoxin"/>
    <property type="match status" value="1"/>
</dbReference>
<dbReference type="PANTHER" id="PTHR42801:SF21">
    <property type="entry name" value="BCPB PROTEIN"/>
    <property type="match status" value="1"/>
</dbReference>
<keyword evidence="1" id="KW-0575">Peroxidase</keyword>
<reference evidence="7 8" key="1">
    <citation type="journal article" date="2007" name="Int. J. Syst. Evol. Microbiol.">
        <title>Oceanobacillus profundus sp. nov., isolated from a deep-sea sediment core.</title>
        <authorList>
            <person name="Kim Y.G."/>
            <person name="Choi D.H."/>
            <person name="Hyun S."/>
            <person name="Cho B.C."/>
        </authorList>
    </citation>
    <scope>NUCLEOTIDE SEQUENCE [LARGE SCALE GENOMIC DNA]</scope>
    <source>
        <strain evidence="7 8">DSM 18246</strain>
    </source>
</reference>
<keyword evidence="4" id="KW-1015">Disulfide bond</keyword>
<dbReference type="CDD" id="cd03017">
    <property type="entry name" value="PRX_BCP"/>
    <property type="match status" value="1"/>
</dbReference>
<evidence type="ECO:0000313" key="8">
    <source>
        <dbReference type="Proteomes" id="UP000285456"/>
    </source>
</evidence>
<dbReference type="GO" id="GO:0034599">
    <property type="term" value="P:cellular response to oxidative stress"/>
    <property type="evidence" value="ECO:0007669"/>
    <property type="project" value="TreeGrafter"/>
</dbReference>
<evidence type="ECO:0000256" key="2">
    <source>
        <dbReference type="ARBA" id="ARBA00022862"/>
    </source>
</evidence>
<dbReference type="OrthoDB" id="5296483at2"/>
<dbReference type="GO" id="GO:0005737">
    <property type="term" value="C:cytoplasm"/>
    <property type="evidence" value="ECO:0007669"/>
    <property type="project" value="TreeGrafter"/>
</dbReference>
<dbReference type="GO" id="GO:0045454">
    <property type="term" value="P:cell redox homeostasis"/>
    <property type="evidence" value="ECO:0007669"/>
    <property type="project" value="TreeGrafter"/>
</dbReference>
<dbReference type="RefSeq" id="WP_118889798.1">
    <property type="nucleotide sequence ID" value="NZ_JBHTNL010000004.1"/>
</dbReference>
<evidence type="ECO:0000256" key="1">
    <source>
        <dbReference type="ARBA" id="ARBA00022559"/>
    </source>
</evidence>
<dbReference type="GO" id="GO:0008379">
    <property type="term" value="F:thioredoxin peroxidase activity"/>
    <property type="evidence" value="ECO:0007669"/>
    <property type="project" value="TreeGrafter"/>
</dbReference>
<dbReference type="PROSITE" id="PS51352">
    <property type="entry name" value="THIOREDOXIN_2"/>
    <property type="match status" value="1"/>
</dbReference>
<dbReference type="SUPFAM" id="SSF52833">
    <property type="entry name" value="Thioredoxin-like"/>
    <property type="match status" value="1"/>
</dbReference>
<dbReference type="Pfam" id="PF08534">
    <property type="entry name" value="Redoxin"/>
    <property type="match status" value="1"/>
</dbReference>
<organism evidence="7 8">
    <name type="scientific">Oceanobacillus profundus</name>
    <dbReference type="NCBI Taxonomy" id="372463"/>
    <lineage>
        <taxon>Bacteria</taxon>
        <taxon>Bacillati</taxon>
        <taxon>Bacillota</taxon>
        <taxon>Bacilli</taxon>
        <taxon>Bacillales</taxon>
        <taxon>Bacillaceae</taxon>
        <taxon>Oceanobacillus</taxon>
    </lineage>
</organism>
<evidence type="ECO:0000256" key="4">
    <source>
        <dbReference type="ARBA" id="ARBA00023157"/>
    </source>
</evidence>
<accession>A0A417YDV2</accession>
<gene>
    <name evidence="7" type="ORF">D1B32_15355</name>
</gene>
<dbReference type="InterPro" id="IPR013740">
    <property type="entry name" value="Redoxin"/>
</dbReference>
<feature type="domain" description="Thioredoxin" evidence="6">
    <location>
        <begin position="24"/>
        <end position="186"/>
    </location>
</feature>
<sequence length="186" mass="20871">MTTNNYNELPTNLPVPLDDGACNDLKGKKIPSVELTSTTGHIVDLSEIRGKLVLYFYPMTGNPRESLPNGWDQIPGARGCTPQACSFRDHHKELQELNTQVFGVSTQSSEYQKEAVERLHLPFELLSDSKLTLSNSLNLPLFEVDSMSLNKRVTIIIQDGTIEKVFYPVFPPDKNIDEVIEYLSSN</sequence>
<evidence type="ECO:0000256" key="3">
    <source>
        <dbReference type="ARBA" id="ARBA00023002"/>
    </source>
</evidence>
<dbReference type="Proteomes" id="UP000285456">
    <property type="component" value="Unassembled WGS sequence"/>
</dbReference>
<proteinExistence type="predicted"/>
<keyword evidence="8" id="KW-1185">Reference proteome</keyword>
<name>A0A417YDV2_9BACI</name>
<keyword evidence="5" id="KW-0676">Redox-active center</keyword>
<comment type="caution">
    <text evidence="7">The sequence shown here is derived from an EMBL/GenBank/DDBJ whole genome shotgun (WGS) entry which is preliminary data.</text>
</comment>
<evidence type="ECO:0000256" key="5">
    <source>
        <dbReference type="ARBA" id="ARBA00023284"/>
    </source>
</evidence>
<dbReference type="InterPro" id="IPR036249">
    <property type="entry name" value="Thioredoxin-like_sf"/>
</dbReference>
<dbReference type="PANTHER" id="PTHR42801">
    <property type="entry name" value="THIOREDOXIN-DEPENDENT PEROXIDE REDUCTASE"/>
    <property type="match status" value="1"/>
</dbReference>
<protein>
    <submittedName>
        <fullName evidence="7">Peroxiredoxin</fullName>
    </submittedName>
</protein>